<keyword evidence="2" id="KW-0732">Signal</keyword>
<dbReference type="InterPro" id="IPR019734">
    <property type="entry name" value="TPR_rpt"/>
</dbReference>
<dbReference type="EMBL" id="AAMD01000072">
    <property type="protein sequence ID" value="EAU65794.1"/>
    <property type="molecule type" value="Genomic_DNA"/>
</dbReference>
<proteinExistence type="predicted"/>
<organism evidence="3 4">
    <name type="scientific">Stigmatella aurantiaca (strain DW4/3-1)</name>
    <dbReference type="NCBI Taxonomy" id="378806"/>
    <lineage>
        <taxon>Bacteria</taxon>
        <taxon>Pseudomonadati</taxon>
        <taxon>Myxococcota</taxon>
        <taxon>Myxococcia</taxon>
        <taxon>Myxococcales</taxon>
        <taxon>Cystobacterineae</taxon>
        <taxon>Archangiaceae</taxon>
        <taxon>Stigmatella</taxon>
    </lineage>
</organism>
<dbReference type="Pfam" id="PF13414">
    <property type="entry name" value="TPR_11"/>
    <property type="match status" value="1"/>
</dbReference>
<name>Q08Z71_STIAD</name>
<accession>Q08Z71</accession>
<protein>
    <submittedName>
        <fullName evidence="3">Tetratricopeptide repeat domain protein</fullName>
    </submittedName>
</protein>
<dbReference type="Proteomes" id="UP000032702">
    <property type="component" value="Unassembled WGS sequence"/>
</dbReference>
<feature type="repeat" description="TPR" evidence="1">
    <location>
        <begin position="24"/>
        <end position="57"/>
    </location>
</feature>
<reference evidence="3 4" key="1">
    <citation type="submission" date="2006-04" db="EMBL/GenBank/DDBJ databases">
        <authorList>
            <person name="Nierman W.C."/>
        </authorList>
    </citation>
    <scope>NUCLEOTIDE SEQUENCE [LARGE SCALE GENOMIC DNA]</scope>
    <source>
        <strain evidence="3 4">DW4/3-1</strain>
    </source>
</reference>
<evidence type="ECO:0000313" key="3">
    <source>
        <dbReference type="EMBL" id="EAU65794.1"/>
    </source>
</evidence>
<sequence>MMRRWSLLLVLLVASPVLGQPAKARGLNTEGFRLYQEGRYAEALERFRAATQANPRYALAHYNVAATLGVLRKQKKVCEYEAYPATILEHLRLAVELDPKRLKRAQEDADLDPIRPTVGWQKLLGRSPTRPEDVPLILQAVDWYGPGVGVYGTLVRLDFQEQGKLVLKRKKVSDEGLTEEKPLAGTYTVKGNTVEVTLPGHDKPLTGSLTPTGLLTLQELGPLSDAPSECEA</sequence>
<evidence type="ECO:0000256" key="1">
    <source>
        <dbReference type="PROSITE-ProRule" id="PRU00339"/>
    </source>
</evidence>
<dbReference type="Gene3D" id="1.25.40.10">
    <property type="entry name" value="Tetratricopeptide repeat domain"/>
    <property type="match status" value="1"/>
</dbReference>
<comment type="caution">
    <text evidence="3">The sequence shown here is derived from an EMBL/GenBank/DDBJ whole genome shotgun (WGS) entry which is preliminary data.</text>
</comment>
<dbReference type="RefSeq" id="WP_002614928.1">
    <property type="nucleotide sequence ID" value="NC_014623.1"/>
</dbReference>
<dbReference type="AlphaFoldDB" id="Q08Z71"/>
<feature type="chain" id="PRO_5004167478" evidence="2">
    <location>
        <begin position="20"/>
        <end position="232"/>
    </location>
</feature>
<evidence type="ECO:0000256" key="2">
    <source>
        <dbReference type="SAM" id="SignalP"/>
    </source>
</evidence>
<keyword evidence="1" id="KW-0802">TPR repeat</keyword>
<gene>
    <name evidence="3" type="ORF">STIAU_6740</name>
</gene>
<dbReference type="InterPro" id="IPR011990">
    <property type="entry name" value="TPR-like_helical_dom_sf"/>
</dbReference>
<feature type="signal peptide" evidence="2">
    <location>
        <begin position="1"/>
        <end position="19"/>
    </location>
</feature>
<dbReference type="PROSITE" id="PS50005">
    <property type="entry name" value="TPR"/>
    <property type="match status" value="1"/>
</dbReference>
<dbReference type="PATRIC" id="fig|378806.16.peg.4839"/>
<evidence type="ECO:0000313" key="4">
    <source>
        <dbReference type="Proteomes" id="UP000032702"/>
    </source>
</evidence>
<dbReference type="SUPFAM" id="SSF48452">
    <property type="entry name" value="TPR-like"/>
    <property type="match status" value="1"/>
</dbReference>